<sequence length="432" mass="49331">MWSRLAEGIADIVAPEEIELEHEKEKQLNGHLNAVVAPSPHLTTANEADEQEQYICELERALLQRKKQNEALEEKVLETREEVQQLKSLLKAQEVSISEQKIIIDNFQIVRQDEKRAERFDTECDSDRLVQKLQESQAETAALRTQYHAQEKELIVLRDRVDELEAANETLRDDDREARLRAVEYEQGYMNLLAEMDKLRTTNEMEKKLEDLSLAESQKVYDLEARLLASEADKAVAQNDAERLLRNLNALEGVLHQFQVDSKSRKEYVATIEAELEQMKKELRTRQTNLKPMEEEASELQRVKEALEKKTRECDQLREALESTAMHYNSGREVLNKSLAAQLVVAYVDSTKKGEILQLMARMMDFTEEQKRRVGLSCPIQGNGGGGLFSSIIGLVAPDESEIVPVDPSAIEGKSFADMWSQFLLDEVSKGK</sequence>
<dbReference type="GO" id="GO:0007030">
    <property type="term" value="P:Golgi organization"/>
    <property type="evidence" value="ECO:0007669"/>
    <property type="project" value="TreeGrafter"/>
</dbReference>
<dbReference type="OMA" id="KSFADMW"/>
<feature type="coiled-coil region" evidence="4">
    <location>
        <begin position="234"/>
        <end position="327"/>
    </location>
</feature>
<evidence type="ECO:0000256" key="2">
    <source>
        <dbReference type="ARBA" id="ARBA00023034"/>
    </source>
</evidence>
<dbReference type="PANTHER" id="PTHR18921">
    <property type="entry name" value="MYOSIN HEAVY CHAIN - RELATED"/>
    <property type="match status" value="1"/>
</dbReference>
<evidence type="ECO:0000256" key="3">
    <source>
        <dbReference type="ARBA" id="ARBA00023054"/>
    </source>
</evidence>
<accession>A0A0P1A5U5</accession>
<dbReference type="PANTHER" id="PTHR18921:SF2">
    <property type="entry name" value="THYROID RECEPTOR-INTERACTING PROTEIN 11"/>
    <property type="match status" value="1"/>
</dbReference>
<evidence type="ECO:0000256" key="1">
    <source>
        <dbReference type="ARBA" id="ARBA00004555"/>
    </source>
</evidence>
<proteinExistence type="predicted"/>
<feature type="coiled-coil region" evidence="4">
    <location>
        <begin position="58"/>
        <end position="89"/>
    </location>
</feature>
<protein>
    <recommendedName>
        <fullName evidence="7">GRIP domain-containing protein</fullName>
    </recommendedName>
</protein>
<dbReference type="GeneID" id="36404567"/>
<keyword evidence="3 4" id="KW-0175">Coiled coil</keyword>
<dbReference type="EMBL" id="CCYD01000041">
    <property type="protein sequence ID" value="CEG35390.1"/>
    <property type="molecule type" value="Genomic_DNA"/>
</dbReference>
<dbReference type="Proteomes" id="UP000054928">
    <property type="component" value="Unassembled WGS sequence"/>
</dbReference>
<dbReference type="AlphaFoldDB" id="A0A0P1A5U5"/>
<evidence type="ECO:0000256" key="4">
    <source>
        <dbReference type="SAM" id="Coils"/>
    </source>
</evidence>
<dbReference type="GO" id="GO:0031267">
    <property type="term" value="F:small GTPase binding"/>
    <property type="evidence" value="ECO:0007669"/>
    <property type="project" value="TreeGrafter"/>
</dbReference>
<evidence type="ECO:0000313" key="6">
    <source>
        <dbReference type="Proteomes" id="UP000054928"/>
    </source>
</evidence>
<organism evidence="5 6">
    <name type="scientific">Plasmopara halstedii</name>
    <name type="common">Downy mildew of sunflower</name>
    <dbReference type="NCBI Taxonomy" id="4781"/>
    <lineage>
        <taxon>Eukaryota</taxon>
        <taxon>Sar</taxon>
        <taxon>Stramenopiles</taxon>
        <taxon>Oomycota</taxon>
        <taxon>Peronosporomycetes</taxon>
        <taxon>Peronosporales</taxon>
        <taxon>Peronosporaceae</taxon>
        <taxon>Plasmopara</taxon>
    </lineage>
</organism>
<dbReference type="GO" id="GO:0006888">
    <property type="term" value="P:endoplasmic reticulum to Golgi vesicle-mediated transport"/>
    <property type="evidence" value="ECO:0007669"/>
    <property type="project" value="TreeGrafter"/>
</dbReference>
<feature type="coiled-coil region" evidence="4">
    <location>
        <begin position="133"/>
        <end position="181"/>
    </location>
</feature>
<evidence type="ECO:0008006" key="7">
    <source>
        <dbReference type="Google" id="ProtNLM"/>
    </source>
</evidence>
<name>A0A0P1A5U5_PLAHL</name>
<keyword evidence="2" id="KW-0333">Golgi apparatus</keyword>
<comment type="subcellular location">
    <subcellularLocation>
        <location evidence="1">Golgi apparatus</location>
    </subcellularLocation>
</comment>
<keyword evidence="6" id="KW-1185">Reference proteome</keyword>
<dbReference type="OrthoDB" id="71227at2759"/>
<evidence type="ECO:0000313" key="5">
    <source>
        <dbReference type="EMBL" id="CEG35390.1"/>
    </source>
</evidence>
<dbReference type="RefSeq" id="XP_024571759.1">
    <property type="nucleotide sequence ID" value="XM_024723648.1"/>
</dbReference>
<dbReference type="GO" id="GO:0005794">
    <property type="term" value="C:Golgi apparatus"/>
    <property type="evidence" value="ECO:0007669"/>
    <property type="project" value="UniProtKB-SubCell"/>
</dbReference>
<reference evidence="6" key="1">
    <citation type="submission" date="2014-09" db="EMBL/GenBank/DDBJ databases">
        <authorList>
            <person name="Sharma Rahul"/>
            <person name="Thines Marco"/>
        </authorList>
    </citation>
    <scope>NUCLEOTIDE SEQUENCE [LARGE SCALE GENOMIC DNA]</scope>
</reference>